<protein>
    <recommendedName>
        <fullName evidence="3">DNA recombination and repair protein Rad51-like C-terminal domain-containing protein</fullName>
    </recommendedName>
</protein>
<dbReference type="GO" id="GO:0005657">
    <property type="term" value="C:replication fork"/>
    <property type="evidence" value="ECO:0007669"/>
    <property type="project" value="InterPro"/>
</dbReference>
<sequence length="321" mass="34615">MSYGGGGSSSGRILDEILLSTTAQQEFTLNLPEIDALLAAAYKVRTRRRVLELLGLGPCTGKTALLYLLVGLATLPASLGGKGACAVLLDCSGRFDVVRLHNVVFEFAKLRHAGDAELEQVVGEALEHVHVFRPDTAGEFIATVGGLEGYLLDWKGNGSGGRELAGIFVDGVEGFVWEGLREGPTDGNTEIYTTIIRSLRSLQKTFLQVPIIATNNGTTRSSPDGEAPIYKTYLPQIWTAFVGIRIILARAPVRPFPLEMGLQEAWTEQRERRLEVVRRNRIEGWVDVGGLGGGVESEIGRLKGGGRFSFSLGGGGVVFEQ</sequence>
<dbReference type="GO" id="GO:0042148">
    <property type="term" value="P:DNA strand invasion"/>
    <property type="evidence" value="ECO:0007669"/>
    <property type="project" value="TreeGrafter"/>
</dbReference>
<dbReference type="GO" id="GO:0000724">
    <property type="term" value="P:double-strand break repair via homologous recombination"/>
    <property type="evidence" value="ECO:0007669"/>
    <property type="project" value="InterPro"/>
</dbReference>
<accession>A0A292PJT7</accession>
<dbReference type="InterPro" id="IPR027417">
    <property type="entry name" value="P-loop_NTPase"/>
</dbReference>
<dbReference type="Proteomes" id="UP001412239">
    <property type="component" value="Unassembled WGS sequence"/>
</dbReference>
<name>A0A292PJT7_9PEZI</name>
<reference evidence="1" key="1">
    <citation type="submission" date="2015-10" db="EMBL/GenBank/DDBJ databases">
        <authorList>
            <person name="Regsiter A."/>
            <person name="william w."/>
        </authorList>
    </citation>
    <scope>NUCLEOTIDE SEQUENCE</scope>
    <source>
        <strain evidence="1">Montdore</strain>
    </source>
</reference>
<proteinExistence type="predicted"/>
<dbReference type="GO" id="GO:0000400">
    <property type="term" value="F:four-way junction DNA binding"/>
    <property type="evidence" value="ECO:0007669"/>
    <property type="project" value="TreeGrafter"/>
</dbReference>
<evidence type="ECO:0000313" key="2">
    <source>
        <dbReference type="Proteomes" id="UP001412239"/>
    </source>
</evidence>
<dbReference type="Gene3D" id="3.40.50.300">
    <property type="entry name" value="P-loop containing nucleotide triphosphate hydrolases"/>
    <property type="match status" value="1"/>
</dbReference>
<evidence type="ECO:0008006" key="3">
    <source>
        <dbReference type="Google" id="ProtNLM"/>
    </source>
</evidence>
<organism evidence="1 2">
    <name type="scientific">Tuber aestivum</name>
    <name type="common">summer truffle</name>
    <dbReference type="NCBI Taxonomy" id="59557"/>
    <lineage>
        <taxon>Eukaryota</taxon>
        <taxon>Fungi</taxon>
        <taxon>Dikarya</taxon>
        <taxon>Ascomycota</taxon>
        <taxon>Pezizomycotina</taxon>
        <taxon>Pezizomycetes</taxon>
        <taxon>Pezizales</taxon>
        <taxon>Tuberaceae</taxon>
        <taxon>Tuber</taxon>
    </lineage>
</organism>
<keyword evidence="2" id="KW-1185">Reference proteome</keyword>
<evidence type="ECO:0000313" key="1">
    <source>
        <dbReference type="EMBL" id="CUS06733.1"/>
    </source>
</evidence>
<dbReference type="EMBL" id="LN891398">
    <property type="protein sequence ID" value="CUS06733.1"/>
    <property type="molecule type" value="Genomic_DNA"/>
</dbReference>
<dbReference type="AlphaFoldDB" id="A0A292PJT7"/>
<dbReference type="PANTHER" id="PTHR46644:SF2">
    <property type="entry name" value="DNA REPAIR PROTEIN XRCC2"/>
    <property type="match status" value="1"/>
</dbReference>
<dbReference type="SUPFAM" id="SSF52540">
    <property type="entry name" value="P-loop containing nucleoside triphosphate hydrolases"/>
    <property type="match status" value="1"/>
</dbReference>
<dbReference type="PANTHER" id="PTHR46644">
    <property type="entry name" value="DNA REPAIR PROTEIN XRCC2"/>
    <property type="match status" value="1"/>
</dbReference>
<gene>
    <name evidence="1" type="ORF">GSTUAT00009190001</name>
</gene>
<dbReference type="GO" id="GO:0005815">
    <property type="term" value="C:microtubule organizing center"/>
    <property type="evidence" value="ECO:0007669"/>
    <property type="project" value="TreeGrafter"/>
</dbReference>
<dbReference type="GO" id="GO:0033063">
    <property type="term" value="C:Rad51B-Rad51C-Rad51D-XRCC2 complex"/>
    <property type="evidence" value="ECO:0007669"/>
    <property type="project" value="InterPro"/>
</dbReference>
<dbReference type="InterPro" id="IPR030547">
    <property type="entry name" value="XRCC2"/>
</dbReference>